<dbReference type="AlphaFoldDB" id="A0A1E4R4V4"/>
<gene>
    <name evidence="1" type="ORF">BG258_05930</name>
</gene>
<dbReference type="Proteomes" id="UP000094784">
    <property type="component" value="Unassembled WGS sequence"/>
</dbReference>
<reference evidence="1 2" key="1">
    <citation type="submission" date="2016-09" db="EMBL/GenBank/DDBJ databases">
        <title>Draft genome sequence of the soil isolate, Lysinibacillus fusiformis M5, a potential hypoxanthine producer.</title>
        <authorList>
            <person name="Gallegos-Monterrosa R."/>
            <person name="Maroti G."/>
            <person name="Balint B."/>
            <person name="Kovacs A.T."/>
        </authorList>
    </citation>
    <scope>NUCLEOTIDE SEQUENCE [LARGE SCALE GENOMIC DNA]</scope>
    <source>
        <strain evidence="1 2">M5</strain>
    </source>
</reference>
<accession>A0A1E4R4V4</accession>
<dbReference type="SUPFAM" id="SSF160719">
    <property type="entry name" value="gpW/gp25-like"/>
    <property type="match status" value="1"/>
</dbReference>
<dbReference type="EMBL" id="MECQ01000001">
    <property type="protein sequence ID" value="ODV55471.1"/>
    <property type="molecule type" value="Genomic_DNA"/>
</dbReference>
<dbReference type="RefSeq" id="WP_069480557.1">
    <property type="nucleotide sequence ID" value="NZ_JBGOGZ010000002.1"/>
</dbReference>
<dbReference type="Gene3D" id="3.10.450.40">
    <property type="match status" value="1"/>
</dbReference>
<evidence type="ECO:0008006" key="3">
    <source>
        <dbReference type="Google" id="ProtNLM"/>
    </source>
</evidence>
<comment type="caution">
    <text evidence="1">The sequence shown here is derived from an EMBL/GenBank/DDBJ whole genome shotgun (WGS) entry which is preliminary data.</text>
</comment>
<dbReference type="InterPro" id="IPR020288">
    <property type="entry name" value="Sheath_initiator"/>
</dbReference>
<evidence type="ECO:0000313" key="2">
    <source>
        <dbReference type="Proteomes" id="UP000094784"/>
    </source>
</evidence>
<organism evidence="1 2">
    <name type="scientific">Lysinibacillus fusiformis</name>
    <dbReference type="NCBI Taxonomy" id="28031"/>
    <lineage>
        <taxon>Bacteria</taxon>
        <taxon>Bacillati</taxon>
        <taxon>Bacillota</taxon>
        <taxon>Bacilli</taxon>
        <taxon>Bacillales</taxon>
        <taxon>Bacillaceae</taxon>
        <taxon>Lysinibacillus</taxon>
    </lineage>
</organism>
<proteinExistence type="predicted"/>
<protein>
    <recommendedName>
        <fullName evidence="3">DUF2634 domain-containing protein</fullName>
    </recommendedName>
</protein>
<dbReference type="OrthoDB" id="89089at2"/>
<sequence>MIPQQVENDGLTFDFEEVIEPSKNYKLIHEKDRCVGFIDELEAMKQAIFLILSVERYDHIIYSWNFGAEFKDLFGQPVSYVASEAKRRIAEALLQDDRINEVDSFVVTTKKNKVHVQYTAHTIYGEITAEKEVEY</sequence>
<dbReference type="Pfam" id="PF10934">
    <property type="entry name" value="Sheath_initiator"/>
    <property type="match status" value="1"/>
</dbReference>
<evidence type="ECO:0000313" key="1">
    <source>
        <dbReference type="EMBL" id="ODV55471.1"/>
    </source>
</evidence>
<name>A0A1E4R4V4_9BACI</name>